<evidence type="ECO:0000256" key="1">
    <source>
        <dbReference type="ARBA" id="ARBA00004651"/>
    </source>
</evidence>
<keyword evidence="7" id="KW-0460">Magnesium</keyword>
<feature type="binding site" evidence="7">
    <location>
        <position position="157"/>
    </location>
    <ligand>
        <name>Mg(2+)</name>
        <dbReference type="ChEBI" id="CHEBI:18420"/>
    </ligand>
</feature>
<feature type="transmembrane region" description="Helical" evidence="8">
    <location>
        <begin position="165"/>
        <end position="184"/>
    </location>
</feature>
<dbReference type="GO" id="GO:0009103">
    <property type="term" value="P:lipopolysaccharide biosynthetic process"/>
    <property type="evidence" value="ECO:0007669"/>
    <property type="project" value="TreeGrafter"/>
</dbReference>
<feature type="transmembrane region" description="Helical" evidence="8">
    <location>
        <begin position="243"/>
        <end position="264"/>
    </location>
</feature>
<dbReference type="GO" id="GO:0044038">
    <property type="term" value="P:cell wall macromolecule biosynthetic process"/>
    <property type="evidence" value="ECO:0007669"/>
    <property type="project" value="TreeGrafter"/>
</dbReference>
<feature type="transmembrane region" description="Helical" evidence="8">
    <location>
        <begin position="107"/>
        <end position="127"/>
    </location>
</feature>
<gene>
    <name evidence="9" type="ORF">ENJ42_08985</name>
</gene>
<evidence type="ECO:0008006" key="10">
    <source>
        <dbReference type="Google" id="ProtNLM"/>
    </source>
</evidence>
<dbReference type="PANTHER" id="PTHR22926">
    <property type="entry name" value="PHOSPHO-N-ACETYLMURAMOYL-PENTAPEPTIDE-TRANSFERASE"/>
    <property type="match status" value="1"/>
</dbReference>
<feature type="binding site" evidence="7">
    <location>
        <position position="218"/>
    </location>
    <ligand>
        <name>Mg(2+)</name>
        <dbReference type="ChEBI" id="CHEBI:18420"/>
    </ligand>
</feature>
<evidence type="ECO:0000256" key="4">
    <source>
        <dbReference type="ARBA" id="ARBA00022692"/>
    </source>
</evidence>
<dbReference type="Pfam" id="PF00953">
    <property type="entry name" value="Glycos_transf_4"/>
    <property type="match status" value="1"/>
</dbReference>
<keyword evidence="7" id="KW-0479">Metal-binding</keyword>
<keyword evidence="3" id="KW-0808">Transferase</keyword>
<evidence type="ECO:0000256" key="8">
    <source>
        <dbReference type="SAM" id="Phobius"/>
    </source>
</evidence>
<dbReference type="GO" id="GO:0016780">
    <property type="term" value="F:phosphotransferase activity, for other substituted phosphate groups"/>
    <property type="evidence" value="ECO:0007669"/>
    <property type="project" value="InterPro"/>
</dbReference>
<sequence>MSFTHPALVLLHLGAFAFFIALAVCGFMIHAGVRDIPVERSSHDHIVPTAGGVGLVAAVGAALAAQSLFYPGVVDRQFMGPMCALAFALASLGLWDDIAEVSTKLKFALIAIVCGLTVWVIGPPTHLPLATGALAIPYPLGFAGAMLWVFVIINTVNFMDGINGFMAGVLSVSFVFVCAVAILAGNETSAVLSFMSACALWGFLPYNAKRKADLFCGDTGSLFIGYIFAISTLYLVTRSEQTNLLYIAPLLILPFLVDVLLTLLGRARAGKNLLSAHRDHLYQRLFDRIGNPIVVTALYIFVSTLTGLLTLAVVGAGLHTSLFFFLFLVGLLSSLYLLIGRALNIDAG</sequence>
<dbReference type="EMBL" id="DRMJ01000471">
    <property type="protein sequence ID" value="HHL43740.1"/>
    <property type="molecule type" value="Genomic_DNA"/>
</dbReference>
<keyword evidence="5 8" id="KW-1133">Transmembrane helix</keyword>
<feature type="transmembrane region" description="Helical" evidence="8">
    <location>
        <begin position="293"/>
        <end position="316"/>
    </location>
</feature>
<dbReference type="GO" id="GO:0005886">
    <property type="term" value="C:plasma membrane"/>
    <property type="evidence" value="ECO:0007669"/>
    <property type="project" value="UniProtKB-SubCell"/>
</dbReference>
<feature type="transmembrane region" description="Helical" evidence="8">
    <location>
        <begin position="322"/>
        <end position="339"/>
    </location>
</feature>
<dbReference type="AlphaFoldDB" id="A0A7C5R1C2"/>
<keyword evidence="6 8" id="KW-0472">Membrane</keyword>
<feature type="transmembrane region" description="Helical" evidence="8">
    <location>
        <begin position="78"/>
        <end position="95"/>
    </location>
</feature>
<organism evidence="9">
    <name type="scientific">Hellea balneolensis</name>
    <dbReference type="NCBI Taxonomy" id="287478"/>
    <lineage>
        <taxon>Bacteria</taxon>
        <taxon>Pseudomonadati</taxon>
        <taxon>Pseudomonadota</taxon>
        <taxon>Alphaproteobacteria</taxon>
        <taxon>Maricaulales</taxon>
        <taxon>Robiginitomaculaceae</taxon>
        <taxon>Hellea</taxon>
    </lineage>
</organism>
<evidence type="ECO:0000256" key="7">
    <source>
        <dbReference type="PIRSR" id="PIRSR600715-1"/>
    </source>
</evidence>
<evidence type="ECO:0000256" key="2">
    <source>
        <dbReference type="ARBA" id="ARBA00022475"/>
    </source>
</evidence>
<feature type="transmembrane region" description="Helical" evidence="8">
    <location>
        <begin position="45"/>
        <end position="66"/>
    </location>
</feature>
<dbReference type="Proteomes" id="UP000885830">
    <property type="component" value="Unassembled WGS sequence"/>
</dbReference>
<keyword evidence="2" id="KW-1003">Cell membrane</keyword>
<dbReference type="InterPro" id="IPR000715">
    <property type="entry name" value="Glycosyl_transferase_4"/>
</dbReference>
<comment type="cofactor">
    <cofactor evidence="7">
        <name>Mg(2+)</name>
        <dbReference type="ChEBI" id="CHEBI:18420"/>
    </cofactor>
</comment>
<feature type="transmembrane region" description="Helical" evidence="8">
    <location>
        <begin position="220"/>
        <end position="237"/>
    </location>
</feature>
<keyword evidence="4 8" id="KW-0812">Transmembrane</keyword>
<dbReference type="GO" id="GO:0046872">
    <property type="term" value="F:metal ion binding"/>
    <property type="evidence" value="ECO:0007669"/>
    <property type="project" value="UniProtKB-KW"/>
</dbReference>
<evidence type="ECO:0000256" key="6">
    <source>
        <dbReference type="ARBA" id="ARBA00023136"/>
    </source>
</evidence>
<evidence type="ECO:0000313" key="9">
    <source>
        <dbReference type="EMBL" id="HHL43740.1"/>
    </source>
</evidence>
<evidence type="ECO:0000256" key="5">
    <source>
        <dbReference type="ARBA" id="ARBA00022989"/>
    </source>
</evidence>
<evidence type="ECO:0000256" key="3">
    <source>
        <dbReference type="ARBA" id="ARBA00022679"/>
    </source>
</evidence>
<feature type="transmembrane region" description="Helical" evidence="8">
    <location>
        <begin position="6"/>
        <end position="33"/>
    </location>
</feature>
<name>A0A7C5R1C2_9PROT</name>
<dbReference type="PANTHER" id="PTHR22926:SF3">
    <property type="entry name" value="UNDECAPRENYL-PHOSPHATE ALPHA-N-ACETYLGLUCOSAMINYL 1-PHOSPHATE TRANSFERASE"/>
    <property type="match status" value="1"/>
</dbReference>
<protein>
    <recommendedName>
        <fullName evidence="10">Undecaprenyl/decaprenyl-phosphate alpha-N-acetylglucosaminyl 1-phosphate transferase</fullName>
    </recommendedName>
</protein>
<reference evidence="9" key="1">
    <citation type="journal article" date="2020" name="mSystems">
        <title>Genome- and Community-Level Interaction Insights into Carbon Utilization and Element Cycling Functions of Hydrothermarchaeota in Hydrothermal Sediment.</title>
        <authorList>
            <person name="Zhou Z."/>
            <person name="Liu Y."/>
            <person name="Xu W."/>
            <person name="Pan J."/>
            <person name="Luo Z.H."/>
            <person name="Li M."/>
        </authorList>
    </citation>
    <scope>NUCLEOTIDE SEQUENCE [LARGE SCALE GENOMIC DNA]</scope>
    <source>
        <strain evidence="9">HyVt-485</strain>
    </source>
</reference>
<dbReference type="GO" id="GO:0071555">
    <property type="term" value="P:cell wall organization"/>
    <property type="evidence" value="ECO:0007669"/>
    <property type="project" value="TreeGrafter"/>
</dbReference>
<feature type="transmembrane region" description="Helical" evidence="8">
    <location>
        <begin position="133"/>
        <end position="153"/>
    </location>
</feature>
<comment type="caution">
    <text evidence="9">The sequence shown here is derived from an EMBL/GenBank/DDBJ whole genome shotgun (WGS) entry which is preliminary data.</text>
</comment>
<proteinExistence type="predicted"/>
<accession>A0A7C5R1C2</accession>
<comment type="subcellular location">
    <subcellularLocation>
        <location evidence="1">Cell membrane</location>
        <topology evidence="1">Multi-pass membrane protein</topology>
    </subcellularLocation>
</comment>